<evidence type="ECO:0000313" key="2">
    <source>
        <dbReference type="Proteomes" id="UP000250235"/>
    </source>
</evidence>
<dbReference type="EMBL" id="KQ987272">
    <property type="protein sequence ID" value="KZV57520.1"/>
    <property type="molecule type" value="Genomic_DNA"/>
</dbReference>
<dbReference type="AlphaFoldDB" id="A0A2Z7DD01"/>
<accession>A0A2Z7DD01</accession>
<sequence length="131" mass="15217">MQGTPRWFTILEQEQHGDQAQKDAMKCRMVEEQIKCRVQVWCSSAEPSCFNERLEELEETPFDADEEESVCRGPDRRTAQMKSLLRFKEQVNNQLVKDKPAGQVDQELIKEEETLSSKVMNSHKMGKKLAK</sequence>
<keyword evidence="2" id="KW-1185">Reference proteome</keyword>
<keyword evidence="1" id="KW-0675">Receptor</keyword>
<protein>
    <submittedName>
        <fullName evidence="1">Golgi SNAP receptor complex member 1-1</fullName>
    </submittedName>
</protein>
<organism evidence="1 2">
    <name type="scientific">Dorcoceras hygrometricum</name>
    <dbReference type="NCBI Taxonomy" id="472368"/>
    <lineage>
        <taxon>Eukaryota</taxon>
        <taxon>Viridiplantae</taxon>
        <taxon>Streptophyta</taxon>
        <taxon>Embryophyta</taxon>
        <taxon>Tracheophyta</taxon>
        <taxon>Spermatophyta</taxon>
        <taxon>Magnoliopsida</taxon>
        <taxon>eudicotyledons</taxon>
        <taxon>Gunneridae</taxon>
        <taxon>Pentapetalae</taxon>
        <taxon>asterids</taxon>
        <taxon>lamiids</taxon>
        <taxon>Lamiales</taxon>
        <taxon>Gesneriaceae</taxon>
        <taxon>Didymocarpoideae</taxon>
        <taxon>Trichosporeae</taxon>
        <taxon>Loxocarpinae</taxon>
        <taxon>Dorcoceras</taxon>
    </lineage>
</organism>
<dbReference type="Proteomes" id="UP000250235">
    <property type="component" value="Unassembled WGS sequence"/>
</dbReference>
<gene>
    <name evidence="1" type="ORF">F511_33426</name>
</gene>
<evidence type="ECO:0000313" key="1">
    <source>
        <dbReference type="EMBL" id="KZV57520.1"/>
    </source>
</evidence>
<proteinExistence type="predicted"/>
<reference evidence="1 2" key="1">
    <citation type="journal article" date="2015" name="Proc. Natl. Acad. Sci. U.S.A.">
        <title>The resurrection genome of Boea hygrometrica: A blueprint for survival of dehydration.</title>
        <authorList>
            <person name="Xiao L."/>
            <person name="Yang G."/>
            <person name="Zhang L."/>
            <person name="Yang X."/>
            <person name="Zhao S."/>
            <person name="Ji Z."/>
            <person name="Zhou Q."/>
            <person name="Hu M."/>
            <person name="Wang Y."/>
            <person name="Chen M."/>
            <person name="Xu Y."/>
            <person name="Jin H."/>
            <person name="Xiao X."/>
            <person name="Hu G."/>
            <person name="Bao F."/>
            <person name="Hu Y."/>
            <person name="Wan P."/>
            <person name="Li L."/>
            <person name="Deng X."/>
            <person name="Kuang T."/>
            <person name="Xiang C."/>
            <person name="Zhu J.K."/>
            <person name="Oliver M.J."/>
            <person name="He Y."/>
        </authorList>
    </citation>
    <scope>NUCLEOTIDE SEQUENCE [LARGE SCALE GENOMIC DNA]</scope>
    <source>
        <strain evidence="2">cv. XS01</strain>
    </source>
</reference>
<name>A0A2Z7DD01_9LAMI</name>